<feature type="compositionally biased region" description="Polar residues" evidence="3">
    <location>
        <begin position="161"/>
        <end position="174"/>
    </location>
</feature>
<evidence type="ECO:0000259" key="4">
    <source>
        <dbReference type="PROSITE" id="PS50048"/>
    </source>
</evidence>
<dbReference type="InterPro" id="IPR036864">
    <property type="entry name" value="Zn2-C6_fun-type_DNA-bd_sf"/>
</dbReference>
<dbReference type="CDD" id="cd00067">
    <property type="entry name" value="GAL4"/>
    <property type="match status" value="1"/>
</dbReference>
<feature type="compositionally biased region" description="Low complexity" evidence="3">
    <location>
        <begin position="197"/>
        <end position="210"/>
    </location>
</feature>
<sequence>MDHYSLGGTQEDFYNLQQVPNISGASFEEQQNHINRQLLSFNTDGGAQKNQHLNQQPYLYPMNFSEEQYDDDEDEYDEDEDDEADFIMGKNGKMIRDPNSKRLKMYPNGRKRASKACHECQRRHTRCGFQRPCERCKRLGLDCVDVQSIKKRGRAQKKNEYSPNYQHSFVNNIPQEGVSPSVDSYQMSQQQLPPPTTHSNNSKNNSPNPNMLSDNIFSHNSQSPTQPSTIPNRFSNYNQAIPHNPHQLNQLSCPPHLVNENEQYGLNLGGSANEEDDGFLLSEIDNMDPGTFSVNADANKHEKMGVIVSQDVPSIQYVSDSIIQKLGHASPDAIKSYYDLFIPLHVNWSMKSIKEDRQKRIIIMQTMENGTEMLRQNHLKTEHQGRALVIDKNGSVVELVTKAFRVYNRANPSKLDGVYTFLFWN</sequence>
<keyword evidence="2" id="KW-0539">Nucleus</keyword>
<comment type="caution">
    <text evidence="5">The sequence shown here is derived from an EMBL/GenBank/DDBJ whole genome shotgun (WGS) entry which is preliminary data.</text>
</comment>
<dbReference type="Proteomes" id="UP001431209">
    <property type="component" value="Unassembled WGS sequence"/>
</dbReference>
<keyword evidence="6" id="KW-1185">Reference proteome</keyword>
<dbReference type="SMART" id="SM00066">
    <property type="entry name" value="GAL4"/>
    <property type="match status" value="1"/>
</dbReference>
<evidence type="ECO:0000256" key="1">
    <source>
        <dbReference type="ARBA" id="ARBA00022723"/>
    </source>
</evidence>
<dbReference type="AlphaFoldDB" id="A0AAW2ZI56"/>
<keyword evidence="1" id="KW-0479">Metal-binding</keyword>
<name>A0AAW2ZI56_9EUKA</name>
<dbReference type="EMBL" id="JAOPGA020001503">
    <property type="protein sequence ID" value="KAL0488982.1"/>
    <property type="molecule type" value="Genomic_DNA"/>
</dbReference>
<feature type="compositionally biased region" description="Polar residues" evidence="3">
    <location>
        <begin position="181"/>
        <end position="191"/>
    </location>
</feature>
<feature type="compositionally biased region" description="Polar residues" evidence="3">
    <location>
        <begin position="211"/>
        <end position="252"/>
    </location>
</feature>
<dbReference type="Gene3D" id="4.10.240.10">
    <property type="entry name" value="Zn(2)-C6 fungal-type DNA-binding domain"/>
    <property type="match status" value="1"/>
</dbReference>
<dbReference type="GO" id="GO:0003677">
    <property type="term" value="F:DNA binding"/>
    <property type="evidence" value="ECO:0007669"/>
    <property type="project" value="UniProtKB-KW"/>
</dbReference>
<dbReference type="InterPro" id="IPR001138">
    <property type="entry name" value="Zn2Cys6_DnaBD"/>
</dbReference>
<gene>
    <name evidence="5" type="ORF">AKO1_013466</name>
</gene>
<dbReference type="InterPro" id="IPR050335">
    <property type="entry name" value="ERT1_acuK_gluconeogen_tf"/>
</dbReference>
<proteinExistence type="predicted"/>
<evidence type="ECO:0000256" key="3">
    <source>
        <dbReference type="SAM" id="MobiDB-lite"/>
    </source>
</evidence>
<feature type="region of interest" description="Disordered" evidence="3">
    <location>
        <begin position="151"/>
        <end position="255"/>
    </location>
</feature>
<dbReference type="PANTHER" id="PTHR47659">
    <property type="entry name" value="ZN(II)2CYS6 TRANSCRIPTION FACTOR (EUROFUNG)-RELATED"/>
    <property type="match status" value="1"/>
</dbReference>
<dbReference type="PANTHER" id="PTHR47659:SF7">
    <property type="entry name" value="FUNGAL TRANSCRIPTIONAL REGULATORY PROTEIN, N-TERMINAL DOMAIN-CONTAINING PROTEIN"/>
    <property type="match status" value="1"/>
</dbReference>
<protein>
    <submittedName>
        <fullName evidence="5">GAL4-like DNA-binding domain</fullName>
    </submittedName>
</protein>
<dbReference type="PROSITE" id="PS50048">
    <property type="entry name" value="ZN2_CY6_FUNGAL_2"/>
    <property type="match status" value="1"/>
</dbReference>
<dbReference type="GO" id="GO:0008270">
    <property type="term" value="F:zinc ion binding"/>
    <property type="evidence" value="ECO:0007669"/>
    <property type="project" value="InterPro"/>
</dbReference>
<organism evidence="5 6">
    <name type="scientific">Acrasis kona</name>
    <dbReference type="NCBI Taxonomy" id="1008807"/>
    <lineage>
        <taxon>Eukaryota</taxon>
        <taxon>Discoba</taxon>
        <taxon>Heterolobosea</taxon>
        <taxon>Tetramitia</taxon>
        <taxon>Eutetramitia</taxon>
        <taxon>Acrasidae</taxon>
        <taxon>Acrasis</taxon>
    </lineage>
</organism>
<evidence type="ECO:0000256" key="2">
    <source>
        <dbReference type="ARBA" id="ARBA00023242"/>
    </source>
</evidence>
<feature type="domain" description="Zn(2)-C6 fungal-type" evidence="4">
    <location>
        <begin position="116"/>
        <end position="145"/>
    </location>
</feature>
<dbReference type="SUPFAM" id="SSF57701">
    <property type="entry name" value="Zn2/Cys6 DNA-binding domain"/>
    <property type="match status" value="1"/>
</dbReference>
<evidence type="ECO:0000313" key="5">
    <source>
        <dbReference type="EMBL" id="KAL0488982.1"/>
    </source>
</evidence>
<dbReference type="Pfam" id="PF00172">
    <property type="entry name" value="Zn_clus"/>
    <property type="match status" value="1"/>
</dbReference>
<keyword evidence="5" id="KW-0238">DNA-binding</keyword>
<accession>A0AAW2ZI56</accession>
<reference evidence="5 6" key="1">
    <citation type="submission" date="2024-03" db="EMBL/GenBank/DDBJ databases">
        <title>The Acrasis kona genome and developmental transcriptomes reveal deep origins of eukaryotic multicellular pathways.</title>
        <authorList>
            <person name="Sheikh S."/>
            <person name="Fu C.-J."/>
            <person name="Brown M.W."/>
            <person name="Baldauf S.L."/>
        </authorList>
    </citation>
    <scope>NUCLEOTIDE SEQUENCE [LARGE SCALE GENOMIC DNA]</scope>
    <source>
        <strain evidence="5 6">ATCC MYA-3509</strain>
    </source>
</reference>
<dbReference type="GO" id="GO:0000981">
    <property type="term" value="F:DNA-binding transcription factor activity, RNA polymerase II-specific"/>
    <property type="evidence" value="ECO:0007669"/>
    <property type="project" value="InterPro"/>
</dbReference>
<evidence type="ECO:0000313" key="6">
    <source>
        <dbReference type="Proteomes" id="UP001431209"/>
    </source>
</evidence>